<feature type="region of interest" description="Disordered" evidence="1">
    <location>
        <begin position="161"/>
        <end position="181"/>
    </location>
</feature>
<sequence>DNDGDDLTHPNLSTYKADDEEKEKKADDEEVSSDQRVSTPLDYQLTNEKENKEGDDKDKEGEHVQDEEDDLYSNVKINMERSDDKMTDAQANQDTKDSHVTNSCASSSATLKFFCFIRLYTQVYSVILPHHLTSQAMLESEAYKTYYAYASIEKTLKPKYVRKKDDSDTSPKKKSAQATKAEQLMLATKISKTQFHSSHVNGSGDGVDTHSKVPDEQQQK</sequence>
<dbReference type="EMBL" id="BKCJ010996611">
    <property type="protein sequence ID" value="GFC63130.1"/>
    <property type="molecule type" value="Genomic_DNA"/>
</dbReference>
<feature type="region of interest" description="Disordered" evidence="1">
    <location>
        <begin position="1"/>
        <end position="102"/>
    </location>
</feature>
<feature type="compositionally biased region" description="Basic and acidic residues" evidence="1">
    <location>
        <begin position="16"/>
        <end position="27"/>
    </location>
</feature>
<gene>
    <name evidence="2" type="ORF">Tci_835100</name>
</gene>
<protein>
    <submittedName>
        <fullName evidence="2">Uncharacterized protein</fullName>
    </submittedName>
</protein>
<feature type="compositionally biased region" description="Basic and acidic residues" evidence="1">
    <location>
        <begin position="207"/>
        <end position="220"/>
    </location>
</feature>
<feature type="compositionally biased region" description="Basic and acidic residues" evidence="1">
    <location>
        <begin position="78"/>
        <end position="87"/>
    </location>
</feature>
<evidence type="ECO:0000313" key="2">
    <source>
        <dbReference type="EMBL" id="GFC63130.1"/>
    </source>
</evidence>
<name>A0A699Q8L9_TANCI</name>
<dbReference type="AlphaFoldDB" id="A0A699Q8L9"/>
<reference evidence="2" key="1">
    <citation type="journal article" date="2019" name="Sci. Rep.">
        <title>Draft genome of Tanacetum cinerariifolium, the natural source of mosquito coil.</title>
        <authorList>
            <person name="Yamashiro T."/>
            <person name="Shiraishi A."/>
            <person name="Satake H."/>
            <person name="Nakayama K."/>
        </authorList>
    </citation>
    <scope>NUCLEOTIDE SEQUENCE</scope>
</reference>
<proteinExistence type="predicted"/>
<feature type="region of interest" description="Disordered" evidence="1">
    <location>
        <begin position="195"/>
        <end position="220"/>
    </location>
</feature>
<feature type="non-terminal residue" evidence="2">
    <location>
        <position position="220"/>
    </location>
</feature>
<accession>A0A699Q8L9</accession>
<feature type="non-terminal residue" evidence="2">
    <location>
        <position position="1"/>
    </location>
</feature>
<comment type="caution">
    <text evidence="2">The sequence shown here is derived from an EMBL/GenBank/DDBJ whole genome shotgun (WGS) entry which is preliminary data.</text>
</comment>
<evidence type="ECO:0000256" key="1">
    <source>
        <dbReference type="SAM" id="MobiDB-lite"/>
    </source>
</evidence>
<feature type="compositionally biased region" description="Basic and acidic residues" evidence="1">
    <location>
        <begin position="47"/>
        <end position="64"/>
    </location>
</feature>
<organism evidence="2">
    <name type="scientific">Tanacetum cinerariifolium</name>
    <name type="common">Dalmatian daisy</name>
    <name type="synonym">Chrysanthemum cinerariifolium</name>
    <dbReference type="NCBI Taxonomy" id="118510"/>
    <lineage>
        <taxon>Eukaryota</taxon>
        <taxon>Viridiplantae</taxon>
        <taxon>Streptophyta</taxon>
        <taxon>Embryophyta</taxon>
        <taxon>Tracheophyta</taxon>
        <taxon>Spermatophyta</taxon>
        <taxon>Magnoliopsida</taxon>
        <taxon>eudicotyledons</taxon>
        <taxon>Gunneridae</taxon>
        <taxon>Pentapetalae</taxon>
        <taxon>asterids</taxon>
        <taxon>campanulids</taxon>
        <taxon>Asterales</taxon>
        <taxon>Asteraceae</taxon>
        <taxon>Asteroideae</taxon>
        <taxon>Anthemideae</taxon>
        <taxon>Anthemidinae</taxon>
        <taxon>Tanacetum</taxon>
    </lineage>
</organism>